<dbReference type="EMBL" id="CP165647">
    <property type="protein sequence ID" value="XDU61324.1"/>
    <property type="molecule type" value="Genomic_DNA"/>
</dbReference>
<dbReference type="KEGG" id="lala:AB8B28_06570"/>
<protein>
    <submittedName>
        <fullName evidence="1">EcsC family protein</fullName>
    </submittedName>
</protein>
<sequence length="204" mass="21817">MLEREMMNLLENCYDKALEGVLPGERTVVELAEDYLAKSSSREKAIDNLIGYQTVLCGTNGFITGLGGLLVLPVAIPANVASVIYVQLRMIAAIAHINGYDIYSDQVRTIAYACLTGSSAANILKNAGIKIGEKVAVNIIKKIPRTVLVKINQQVGFRLVTKFGQKGFVNIVKMVPLVGGAVGGAFDAGMTLTIGNIAKKVFVE</sequence>
<reference evidence="1" key="1">
    <citation type="submission" date="2024-07" db="EMBL/GenBank/DDBJ databases">
        <authorList>
            <person name="Li X.-J."/>
            <person name="Wang X."/>
        </authorList>
    </citation>
    <scope>NUCLEOTIDE SEQUENCE</scope>
    <source>
        <strain evidence="1">HSP-536</strain>
    </source>
</reference>
<dbReference type="InterPro" id="IPR024787">
    <property type="entry name" value="EcsC"/>
</dbReference>
<evidence type="ECO:0000313" key="1">
    <source>
        <dbReference type="EMBL" id="XDU61324.1"/>
    </source>
</evidence>
<organism evidence="1">
    <name type="scientific">Leptotrichia alba</name>
    <dbReference type="NCBI Taxonomy" id="3239304"/>
    <lineage>
        <taxon>Bacteria</taxon>
        <taxon>Fusobacteriati</taxon>
        <taxon>Fusobacteriota</taxon>
        <taxon>Fusobacteriia</taxon>
        <taxon>Fusobacteriales</taxon>
        <taxon>Leptotrichiaceae</taxon>
        <taxon>Leptotrichia</taxon>
    </lineage>
</organism>
<dbReference type="RefSeq" id="WP_369714809.1">
    <property type="nucleotide sequence ID" value="NZ_CP165647.1"/>
</dbReference>
<name>A0AB39V0L0_9FUSO</name>
<dbReference type="AlphaFoldDB" id="A0AB39V0L0"/>
<proteinExistence type="predicted"/>
<dbReference type="Pfam" id="PF12787">
    <property type="entry name" value="EcsC"/>
    <property type="match status" value="1"/>
</dbReference>
<accession>A0AB39V0L0</accession>
<gene>
    <name evidence="1" type="ORF">AB8B28_06570</name>
</gene>